<organism evidence="1">
    <name type="scientific">Rhizophora mucronata</name>
    <name type="common">Asiatic mangrove</name>
    <dbReference type="NCBI Taxonomy" id="61149"/>
    <lineage>
        <taxon>Eukaryota</taxon>
        <taxon>Viridiplantae</taxon>
        <taxon>Streptophyta</taxon>
        <taxon>Embryophyta</taxon>
        <taxon>Tracheophyta</taxon>
        <taxon>Spermatophyta</taxon>
        <taxon>Magnoliopsida</taxon>
        <taxon>eudicotyledons</taxon>
        <taxon>Gunneridae</taxon>
        <taxon>Pentapetalae</taxon>
        <taxon>rosids</taxon>
        <taxon>fabids</taxon>
        <taxon>Malpighiales</taxon>
        <taxon>Rhizophoraceae</taxon>
        <taxon>Rhizophora</taxon>
    </lineage>
</organism>
<dbReference type="AlphaFoldDB" id="A0A2P2LN99"/>
<dbReference type="EMBL" id="GGEC01038961">
    <property type="protein sequence ID" value="MBX19445.1"/>
    <property type="molecule type" value="Transcribed_RNA"/>
</dbReference>
<proteinExistence type="predicted"/>
<evidence type="ECO:0000313" key="1">
    <source>
        <dbReference type="EMBL" id="MBX19445.1"/>
    </source>
</evidence>
<name>A0A2P2LN99_RHIMU</name>
<sequence>MNRVDRSITSPQWRWWPKCVYTICGLHVPNL</sequence>
<protein>
    <submittedName>
        <fullName evidence="1">Transducin family protein</fullName>
    </submittedName>
</protein>
<accession>A0A2P2LN99</accession>
<reference evidence="1" key="1">
    <citation type="submission" date="2018-02" db="EMBL/GenBank/DDBJ databases">
        <title>Rhizophora mucronata_Transcriptome.</title>
        <authorList>
            <person name="Meera S.P."/>
            <person name="Sreeshan A."/>
            <person name="Augustine A."/>
        </authorList>
    </citation>
    <scope>NUCLEOTIDE SEQUENCE</scope>
    <source>
        <tissue evidence="1">Leaf</tissue>
    </source>
</reference>